<feature type="domain" description="C2H2-type" evidence="10">
    <location>
        <begin position="448"/>
        <end position="475"/>
    </location>
</feature>
<keyword evidence="7" id="KW-0539">Nucleus</keyword>
<dbReference type="PANTHER" id="PTHR24404">
    <property type="entry name" value="ZINC FINGER PROTEIN"/>
    <property type="match status" value="1"/>
</dbReference>
<dbReference type="OrthoDB" id="1095242at2759"/>
<feature type="domain" description="C2H2-type" evidence="10">
    <location>
        <begin position="297"/>
        <end position="325"/>
    </location>
</feature>
<feature type="binding site" evidence="9">
    <location>
        <position position="5"/>
    </location>
    <ligand>
        <name>Zn(2+)</name>
        <dbReference type="ChEBI" id="CHEBI:29105"/>
    </ligand>
</feature>
<dbReference type="Gene3D" id="3.30.160.60">
    <property type="entry name" value="Classic Zinc Finger"/>
    <property type="match status" value="7"/>
</dbReference>
<evidence type="ECO:0000256" key="8">
    <source>
        <dbReference type="PROSITE-ProRule" id="PRU00042"/>
    </source>
</evidence>
<feature type="domain" description="C2H2-type" evidence="10">
    <location>
        <begin position="420"/>
        <end position="447"/>
    </location>
</feature>
<keyword evidence="2 9" id="KW-0479">Metal-binding</keyword>
<evidence type="ECO:0000259" key="10">
    <source>
        <dbReference type="PROSITE" id="PS50157"/>
    </source>
</evidence>
<protein>
    <submittedName>
        <fullName evidence="12">Zinc finger protein 879</fullName>
    </submittedName>
</protein>
<dbReference type="InterPro" id="IPR012934">
    <property type="entry name" value="Znf_AD"/>
</dbReference>
<evidence type="ECO:0000256" key="7">
    <source>
        <dbReference type="ARBA" id="ARBA00023242"/>
    </source>
</evidence>
<evidence type="ECO:0000256" key="5">
    <source>
        <dbReference type="ARBA" id="ARBA00022833"/>
    </source>
</evidence>
<dbReference type="SUPFAM" id="SSF57667">
    <property type="entry name" value="beta-beta-alpha zinc fingers"/>
    <property type="match status" value="4"/>
</dbReference>
<dbReference type="Gene3D" id="3.40.1800.20">
    <property type="match status" value="1"/>
</dbReference>
<name>A0A0K8V2C5_BACLA</name>
<keyword evidence="3" id="KW-0677">Repeat</keyword>
<feature type="binding site" evidence="9">
    <location>
        <position position="48"/>
    </location>
    <ligand>
        <name>Zn(2+)</name>
        <dbReference type="ChEBI" id="CHEBI:29105"/>
    </ligand>
</feature>
<dbReference type="GO" id="GO:0000978">
    <property type="term" value="F:RNA polymerase II cis-regulatory region sequence-specific DNA binding"/>
    <property type="evidence" value="ECO:0007669"/>
    <property type="project" value="TreeGrafter"/>
</dbReference>
<feature type="domain" description="C2H2-type" evidence="10">
    <location>
        <begin position="532"/>
        <end position="563"/>
    </location>
</feature>
<feature type="binding site" evidence="9">
    <location>
        <position position="51"/>
    </location>
    <ligand>
        <name>Zn(2+)</name>
        <dbReference type="ChEBI" id="CHEBI:29105"/>
    </ligand>
</feature>
<evidence type="ECO:0000256" key="3">
    <source>
        <dbReference type="ARBA" id="ARBA00022737"/>
    </source>
</evidence>
<dbReference type="Pfam" id="PF07776">
    <property type="entry name" value="zf-AD"/>
    <property type="match status" value="1"/>
</dbReference>
<dbReference type="EMBL" id="GDHF01019361">
    <property type="protein sequence ID" value="JAI32953.1"/>
    <property type="molecule type" value="Transcribed_RNA"/>
</dbReference>
<keyword evidence="5 9" id="KW-0862">Zinc</keyword>
<evidence type="ECO:0000259" key="11">
    <source>
        <dbReference type="PROSITE" id="PS51915"/>
    </source>
</evidence>
<dbReference type="FunFam" id="3.30.160.60:FF:001465">
    <property type="entry name" value="Zinc finger protein 560"/>
    <property type="match status" value="1"/>
</dbReference>
<feature type="domain" description="C2H2-type" evidence="10">
    <location>
        <begin position="476"/>
        <end position="503"/>
    </location>
</feature>
<dbReference type="FunFam" id="3.30.160.60:FF:000100">
    <property type="entry name" value="Zinc finger 45-like"/>
    <property type="match status" value="2"/>
</dbReference>
<organism evidence="12">
    <name type="scientific">Bactrocera latifrons</name>
    <name type="common">Malaysian fruit fly</name>
    <name type="synonym">Chaetodacus latifrons</name>
    <dbReference type="NCBI Taxonomy" id="174628"/>
    <lineage>
        <taxon>Eukaryota</taxon>
        <taxon>Metazoa</taxon>
        <taxon>Ecdysozoa</taxon>
        <taxon>Arthropoda</taxon>
        <taxon>Hexapoda</taxon>
        <taxon>Insecta</taxon>
        <taxon>Pterygota</taxon>
        <taxon>Neoptera</taxon>
        <taxon>Endopterygota</taxon>
        <taxon>Diptera</taxon>
        <taxon>Brachycera</taxon>
        <taxon>Muscomorpha</taxon>
        <taxon>Tephritoidea</taxon>
        <taxon>Tephritidae</taxon>
        <taxon>Bactrocera</taxon>
        <taxon>Bactrocera</taxon>
    </lineage>
</organism>
<dbReference type="SMART" id="SM00355">
    <property type="entry name" value="ZnF_C2H2"/>
    <property type="match status" value="9"/>
</dbReference>
<feature type="domain" description="C2H2-type" evidence="10">
    <location>
        <begin position="392"/>
        <end position="419"/>
    </location>
</feature>
<dbReference type="GO" id="GO:0008270">
    <property type="term" value="F:zinc ion binding"/>
    <property type="evidence" value="ECO:0007669"/>
    <property type="project" value="UniProtKB-UniRule"/>
</dbReference>
<accession>A0A0K8V2C5</accession>
<dbReference type="GO" id="GO:0005634">
    <property type="term" value="C:nucleus"/>
    <property type="evidence" value="ECO:0007669"/>
    <property type="project" value="UniProtKB-SubCell"/>
</dbReference>
<keyword evidence="6" id="KW-0238">DNA-binding</keyword>
<dbReference type="InterPro" id="IPR050589">
    <property type="entry name" value="Ikaros_C2H2-ZF"/>
</dbReference>
<dbReference type="PROSITE" id="PS50157">
    <property type="entry name" value="ZINC_FINGER_C2H2_2"/>
    <property type="match status" value="8"/>
</dbReference>
<evidence type="ECO:0000256" key="2">
    <source>
        <dbReference type="ARBA" id="ARBA00022723"/>
    </source>
</evidence>
<evidence type="ECO:0000256" key="4">
    <source>
        <dbReference type="ARBA" id="ARBA00022771"/>
    </source>
</evidence>
<dbReference type="Pfam" id="PF00096">
    <property type="entry name" value="zf-C2H2"/>
    <property type="match status" value="5"/>
</dbReference>
<dbReference type="PROSITE" id="PS51915">
    <property type="entry name" value="ZAD"/>
    <property type="match status" value="1"/>
</dbReference>
<evidence type="ECO:0000313" key="12">
    <source>
        <dbReference type="EMBL" id="JAI32953.1"/>
    </source>
</evidence>
<keyword evidence="4 8" id="KW-0863">Zinc-finger</keyword>
<feature type="binding site" evidence="9">
    <location>
        <position position="8"/>
    </location>
    <ligand>
        <name>Zn(2+)</name>
        <dbReference type="ChEBI" id="CHEBI:29105"/>
    </ligand>
</feature>
<evidence type="ECO:0000256" key="1">
    <source>
        <dbReference type="ARBA" id="ARBA00004123"/>
    </source>
</evidence>
<dbReference type="PROSITE" id="PS00028">
    <property type="entry name" value="ZINC_FINGER_C2H2_1"/>
    <property type="match status" value="7"/>
</dbReference>
<feature type="domain" description="ZAD" evidence="11">
    <location>
        <begin position="3"/>
        <end position="75"/>
    </location>
</feature>
<dbReference type="GO" id="GO:0003700">
    <property type="term" value="F:DNA-binding transcription factor activity"/>
    <property type="evidence" value="ECO:0007669"/>
    <property type="project" value="TreeGrafter"/>
</dbReference>
<dbReference type="SMART" id="SM00868">
    <property type="entry name" value="zf-AD"/>
    <property type="match status" value="1"/>
</dbReference>
<comment type="subcellular location">
    <subcellularLocation>
        <location evidence="1">Nucleus</location>
    </subcellularLocation>
</comment>
<dbReference type="FunFam" id="3.30.160.60:FF:000110">
    <property type="entry name" value="Zinc finger protein-like"/>
    <property type="match status" value="1"/>
</dbReference>
<dbReference type="GO" id="GO:0000122">
    <property type="term" value="P:negative regulation of transcription by RNA polymerase II"/>
    <property type="evidence" value="ECO:0007669"/>
    <property type="project" value="UniProtKB-ARBA"/>
</dbReference>
<reference evidence="12" key="1">
    <citation type="submission" date="2015-06" db="EMBL/GenBank/DDBJ databases">
        <authorList>
            <person name="Hoefler B.C."/>
            <person name="Straight P.D."/>
        </authorList>
    </citation>
    <scope>NUCLEOTIDE SEQUENCE</scope>
</reference>
<evidence type="ECO:0000256" key="9">
    <source>
        <dbReference type="PROSITE-ProRule" id="PRU01263"/>
    </source>
</evidence>
<feature type="domain" description="C2H2-type" evidence="10">
    <location>
        <begin position="504"/>
        <end position="531"/>
    </location>
</feature>
<dbReference type="SUPFAM" id="SSF57716">
    <property type="entry name" value="Glucocorticoid receptor-like (DNA-binding domain)"/>
    <property type="match status" value="1"/>
</dbReference>
<dbReference type="InterPro" id="IPR013087">
    <property type="entry name" value="Znf_C2H2_type"/>
</dbReference>
<sequence>MVGLCRLCAAVRKKDMLIPMNLDICHKMRECFGIEMCNSGDKLPKCVCGLCLETLENAFSFFQKVKESQESLALLLSSSKDDKSENVNEVCIRLNESELTNSQITAQYIESVKDEIKGVDIETDNVLTLDSMELNIQMIHRCIEEDGGDKYKSLEILNVMDVNSSLTDMDDKVGGGSLSQLSENSTDVKIETYFLEDVDDDLEEGSEVNAETTEAKSGELNENSFKPTIIEILPANNCVTTSSKSFETTEVNNAQVYEWRLYTWICHSCSEICETFAELLLHAKEKHEVQEVNYLQYKCTDCQKICAHYNKFLNHVRFRHHPELSLRCDACDNQQESYQQLSAHRENCAAAQQYPLVDLCNICGKSFHSRNATLVHSRAQHNEEHSAKSKSHQCTQCDKKFKRVANLRAHEHIHSGLKEFVCDICDRKFRQKHNLEVHLYTHINERVFECKICNKSLKTSTSLEKHQLIHKDIKKFACDYCDKEFRTKDAKLSHERIHTGEKPFKCKYCDRCFRFRSGLMGHINLHTGDRPYSCQDCSRQFTNWGNMNKHMKRCSKRQSSGKST</sequence>
<dbReference type="InterPro" id="IPR036236">
    <property type="entry name" value="Znf_C2H2_sf"/>
</dbReference>
<dbReference type="PANTHER" id="PTHR24404:SF114">
    <property type="entry name" value="KLUMPFUSS, ISOFORM B-RELATED"/>
    <property type="match status" value="1"/>
</dbReference>
<gene>
    <name evidence="12" type="primary">Znf879_0</name>
    <name evidence="12" type="ORF">c0_g1_i3</name>
</gene>
<feature type="domain" description="C2H2-type" evidence="10">
    <location>
        <begin position="358"/>
        <end position="386"/>
    </location>
</feature>
<dbReference type="AlphaFoldDB" id="A0A0K8V2C5"/>
<proteinExistence type="predicted"/>
<evidence type="ECO:0000256" key="6">
    <source>
        <dbReference type="ARBA" id="ARBA00023125"/>
    </source>
</evidence>